<evidence type="ECO:0000313" key="1">
    <source>
        <dbReference type="EMBL" id="CAD7439422.1"/>
    </source>
</evidence>
<protein>
    <submittedName>
        <fullName evidence="1">Uncharacterized protein</fullName>
    </submittedName>
</protein>
<dbReference type="EMBL" id="OD564681">
    <property type="protein sequence ID" value="CAD7439422.1"/>
    <property type="molecule type" value="Genomic_DNA"/>
</dbReference>
<reference evidence="1" key="1">
    <citation type="submission" date="2020-11" db="EMBL/GenBank/DDBJ databases">
        <authorList>
            <person name="Tran Van P."/>
        </authorList>
    </citation>
    <scope>NUCLEOTIDE SEQUENCE</scope>
</reference>
<accession>A0A7R9HZ67</accession>
<dbReference type="AlphaFoldDB" id="A0A7R9HZ67"/>
<proteinExistence type="predicted"/>
<gene>
    <name evidence="1" type="ORF">TBIB3V08_LOCUS1987</name>
</gene>
<organism evidence="1">
    <name type="scientific">Timema bartmani</name>
    <dbReference type="NCBI Taxonomy" id="61472"/>
    <lineage>
        <taxon>Eukaryota</taxon>
        <taxon>Metazoa</taxon>
        <taxon>Ecdysozoa</taxon>
        <taxon>Arthropoda</taxon>
        <taxon>Hexapoda</taxon>
        <taxon>Insecta</taxon>
        <taxon>Pterygota</taxon>
        <taxon>Neoptera</taxon>
        <taxon>Polyneoptera</taxon>
        <taxon>Phasmatodea</taxon>
        <taxon>Timematodea</taxon>
        <taxon>Timematoidea</taxon>
        <taxon>Timematidae</taxon>
        <taxon>Timema</taxon>
    </lineage>
</organism>
<name>A0A7R9HZ67_9NEOP</name>
<sequence>MGEASPEKKEEEEDLRLTFMFEYLQKTMRLKQERWTKMLATEELEKILMDFLNGRVADEVLVMTLNPAGQLIPVLGFPASIRNKAVYFIKRDKETITGENFRRRLVFGDMAPKPVDELATLVEEVNYGDEHLCIFALIRVPTSVASWYEASLLLDHQ</sequence>